<feature type="transmembrane region" description="Helical" evidence="6">
    <location>
        <begin position="204"/>
        <end position="223"/>
    </location>
</feature>
<dbReference type="GO" id="GO:0140359">
    <property type="term" value="F:ABC-type transporter activity"/>
    <property type="evidence" value="ECO:0007669"/>
    <property type="project" value="InterPro"/>
</dbReference>
<dbReference type="GO" id="GO:0005886">
    <property type="term" value="C:plasma membrane"/>
    <property type="evidence" value="ECO:0007669"/>
    <property type="project" value="UniProtKB-SubCell"/>
</dbReference>
<feature type="transmembrane region" description="Helical" evidence="6">
    <location>
        <begin position="45"/>
        <end position="64"/>
    </location>
</feature>
<evidence type="ECO:0000256" key="3">
    <source>
        <dbReference type="ARBA" id="ARBA00022692"/>
    </source>
</evidence>
<name>A0A382H193_9ZZZZ</name>
<feature type="transmembrane region" description="Helical" evidence="6">
    <location>
        <begin position="12"/>
        <end position="33"/>
    </location>
</feature>
<proteinExistence type="predicted"/>
<keyword evidence="3 6" id="KW-0812">Transmembrane</keyword>
<keyword evidence="2" id="KW-1003">Cell membrane</keyword>
<feature type="transmembrane region" description="Helical" evidence="6">
    <location>
        <begin position="85"/>
        <end position="108"/>
    </location>
</feature>
<comment type="subcellular location">
    <subcellularLocation>
        <location evidence="1">Cell membrane</location>
        <topology evidence="1">Multi-pass membrane protein</topology>
    </subcellularLocation>
</comment>
<dbReference type="PANTHER" id="PTHR30294">
    <property type="entry name" value="MEMBRANE COMPONENT OF ABC TRANSPORTER YHHJ-RELATED"/>
    <property type="match status" value="1"/>
</dbReference>
<protein>
    <recommendedName>
        <fullName evidence="8">ABC-2 type transporter domain-containing protein</fullName>
    </recommendedName>
</protein>
<evidence type="ECO:0000313" key="7">
    <source>
        <dbReference type="EMBL" id="SVB80543.1"/>
    </source>
</evidence>
<evidence type="ECO:0000256" key="1">
    <source>
        <dbReference type="ARBA" id="ARBA00004651"/>
    </source>
</evidence>
<accession>A0A382H193</accession>
<evidence type="ECO:0000256" key="2">
    <source>
        <dbReference type="ARBA" id="ARBA00022475"/>
    </source>
</evidence>
<dbReference type="Pfam" id="PF12679">
    <property type="entry name" value="ABC2_membrane_2"/>
    <property type="match status" value="1"/>
</dbReference>
<gene>
    <name evidence="7" type="ORF">METZ01_LOCUS233397</name>
</gene>
<dbReference type="EMBL" id="UINC01058367">
    <property type="protein sequence ID" value="SVB80543.1"/>
    <property type="molecule type" value="Genomic_DNA"/>
</dbReference>
<organism evidence="7">
    <name type="scientific">marine metagenome</name>
    <dbReference type="NCBI Taxonomy" id="408172"/>
    <lineage>
        <taxon>unclassified sequences</taxon>
        <taxon>metagenomes</taxon>
        <taxon>ecological metagenomes</taxon>
    </lineage>
</organism>
<evidence type="ECO:0000256" key="6">
    <source>
        <dbReference type="SAM" id="Phobius"/>
    </source>
</evidence>
<evidence type="ECO:0000256" key="4">
    <source>
        <dbReference type="ARBA" id="ARBA00022989"/>
    </source>
</evidence>
<evidence type="ECO:0008006" key="8">
    <source>
        <dbReference type="Google" id="ProtNLM"/>
    </source>
</evidence>
<dbReference type="PANTHER" id="PTHR30294:SF29">
    <property type="entry name" value="MULTIDRUG ABC TRANSPORTER PERMEASE YBHS-RELATED"/>
    <property type="match status" value="1"/>
</dbReference>
<keyword evidence="4 6" id="KW-1133">Transmembrane helix</keyword>
<feature type="transmembrane region" description="Helical" evidence="6">
    <location>
        <begin position="120"/>
        <end position="140"/>
    </location>
</feature>
<dbReference type="AlphaFoldDB" id="A0A382H193"/>
<evidence type="ECO:0000256" key="5">
    <source>
        <dbReference type="ARBA" id="ARBA00023136"/>
    </source>
</evidence>
<dbReference type="InterPro" id="IPR051449">
    <property type="entry name" value="ABC-2_transporter_component"/>
</dbReference>
<sequence>MKEMKSYFNSPMAYIFLIIFAVINGYFFTRTFFLFNQSDMRSLFNIIPLVYIFFIPAVTMSLIAKEKNLGTMEVMSTLPLKDMDFVLGKFLAALSLIVIGLFITLIHFFTLTQVGTNIDYGAIFTGYLGLALAGAVYSSVGTFASSVTDNQVVAFIIGIFIVIIFFLMDKMLMFVPMSLTSLIQFLSVDYHLSNISRGVIDSRNLIYFSSVVGFFLFMTVRVLEIRKWR</sequence>
<reference evidence="7" key="1">
    <citation type="submission" date="2018-05" db="EMBL/GenBank/DDBJ databases">
        <authorList>
            <person name="Lanie J.A."/>
            <person name="Ng W.-L."/>
            <person name="Kazmierczak K.M."/>
            <person name="Andrzejewski T.M."/>
            <person name="Davidsen T.M."/>
            <person name="Wayne K.J."/>
            <person name="Tettelin H."/>
            <person name="Glass J.I."/>
            <person name="Rusch D."/>
            <person name="Podicherti R."/>
            <person name="Tsui H.-C.T."/>
            <person name="Winkler M.E."/>
        </authorList>
    </citation>
    <scope>NUCLEOTIDE SEQUENCE</scope>
</reference>
<feature type="transmembrane region" description="Helical" evidence="6">
    <location>
        <begin position="152"/>
        <end position="168"/>
    </location>
</feature>
<keyword evidence="5 6" id="KW-0472">Membrane</keyword>